<gene>
    <name evidence="1" type="ORF">A3C05_02415</name>
</gene>
<organism evidence="1 2">
    <name type="scientific">Candidatus Giovannonibacteria bacterium RIFCSPHIGHO2_02_FULL_45_40</name>
    <dbReference type="NCBI Taxonomy" id="1798337"/>
    <lineage>
        <taxon>Bacteria</taxon>
        <taxon>Candidatus Giovannoniibacteriota</taxon>
    </lineage>
</organism>
<name>A0A1F5W8F9_9BACT</name>
<accession>A0A1F5W8F9</accession>
<dbReference type="EMBL" id="MFHP01000028">
    <property type="protein sequence ID" value="OGF71830.1"/>
    <property type="molecule type" value="Genomic_DNA"/>
</dbReference>
<reference evidence="1 2" key="1">
    <citation type="journal article" date="2016" name="Nat. Commun.">
        <title>Thousands of microbial genomes shed light on interconnected biogeochemical processes in an aquifer system.</title>
        <authorList>
            <person name="Anantharaman K."/>
            <person name="Brown C.T."/>
            <person name="Hug L.A."/>
            <person name="Sharon I."/>
            <person name="Castelle C.J."/>
            <person name="Probst A.J."/>
            <person name="Thomas B.C."/>
            <person name="Singh A."/>
            <person name="Wilkins M.J."/>
            <person name="Karaoz U."/>
            <person name="Brodie E.L."/>
            <person name="Williams K.H."/>
            <person name="Hubbard S.S."/>
            <person name="Banfield J.F."/>
        </authorList>
    </citation>
    <scope>NUCLEOTIDE SEQUENCE [LARGE SCALE GENOMIC DNA]</scope>
</reference>
<comment type="caution">
    <text evidence="1">The sequence shown here is derived from an EMBL/GenBank/DDBJ whole genome shotgun (WGS) entry which is preliminary data.</text>
</comment>
<dbReference type="Proteomes" id="UP000178743">
    <property type="component" value="Unassembled WGS sequence"/>
</dbReference>
<sequence>MPSTSNLPTTVDDACETKPLVPKVERPVTLNVPLNVADDKVLAPETERAPPVLISVLIVVAYTIPATIKTEVSPATAIVIVSFLERRKFFIKKNNKTNKKN</sequence>
<dbReference type="AlphaFoldDB" id="A0A1F5W8F9"/>
<evidence type="ECO:0000313" key="1">
    <source>
        <dbReference type="EMBL" id="OGF71830.1"/>
    </source>
</evidence>
<protein>
    <submittedName>
        <fullName evidence="1">Uncharacterized protein</fullName>
    </submittedName>
</protein>
<proteinExistence type="predicted"/>
<evidence type="ECO:0000313" key="2">
    <source>
        <dbReference type="Proteomes" id="UP000178743"/>
    </source>
</evidence>